<dbReference type="PANTHER" id="PTHR34108">
    <property type="entry name" value="SEPTUM SITE-DETERMINING PROTEIN MINC"/>
    <property type="match status" value="1"/>
</dbReference>
<dbReference type="PANTHER" id="PTHR34108:SF1">
    <property type="entry name" value="SEPTUM SITE-DETERMINING PROTEIN MINC"/>
    <property type="match status" value="1"/>
</dbReference>
<organism evidence="7 8">
    <name type="scientific">Terrisporobacter othiniensis</name>
    <dbReference type="NCBI Taxonomy" id="1577792"/>
    <lineage>
        <taxon>Bacteria</taxon>
        <taxon>Bacillati</taxon>
        <taxon>Bacillota</taxon>
        <taxon>Clostridia</taxon>
        <taxon>Peptostreptococcales</taxon>
        <taxon>Peptostreptococcaceae</taxon>
        <taxon>Terrisporobacter</taxon>
    </lineage>
</organism>
<name>A0A0B3WQL8_9FIRM</name>
<gene>
    <name evidence="5" type="primary">minC</name>
    <name evidence="7" type="ORF">QX51_12510</name>
</gene>
<evidence type="ECO:0000256" key="5">
    <source>
        <dbReference type="HAMAP-Rule" id="MF_00267"/>
    </source>
</evidence>
<evidence type="ECO:0000313" key="8">
    <source>
        <dbReference type="Proteomes" id="UP000031189"/>
    </source>
</evidence>
<dbReference type="Gene3D" id="3.30.160.540">
    <property type="match status" value="1"/>
</dbReference>
<comment type="caution">
    <text evidence="7">The sequence shown here is derived from an EMBL/GenBank/DDBJ whole genome shotgun (WGS) entry which is preliminary data.</text>
</comment>
<dbReference type="STRING" id="1577792.QX51_12510"/>
<dbReference type="GO" id="GO:1901891">
    <property type="term" value="P:regulation of cell septum assembly"/>
    <property type="evidence" value="ECO:0007669"/>
    <property type="project" value="InterPro"/>
</dbReference>
<keyword evidence="1 5" id="KW-0132">Cell division</keyword>
<comment type="similarity">
    <text evidence="5">Belongs to the MinC family.</text>
</comment>
<dbReference type="GO" id="GO:0000902">
    <property type="term" value="P:cell morphogenesis"/>
    <property type="evidence" value="ECO:0007669"/>
    <property type="project" value="InterPro"/>
</dbReference>
<dbReference type="EMBL" id="JWHR01000109">
    <property type="protein sequence ID" value="KHS56790.1"/>
    <property type="molecule type" value="Genomic_DNA"/>
</dbReference>
<dbReference type="OrthoDB" id="9790810at2"/>
<dbReference type="Gene3D" id="2.160.20.70">
    <property type="match status" value="1"/>
</dbReference>
<reference evidence="7 8" key="1">
    <citation type="submission" date="2014-12" db="EMBL/GenBank/DDBJ databases">
        <title>Draft genome sequence of Terrisporobacter sp. 08-306576, isolated from the blood culture of a bacteremia patient.</title>
        <authorList>
            <person name="Lund L.C."/>
            <person name="Sydenham T.V."/>
            <person name="Hogh S.V."/>
            <person name="Skov M.N."/>
            <person name="Kemp M."/>
            <person name="Justesen U.S."/>
        </authorList>
    </citation>
    <scope>NUCLEOTIDE SEQUENCE [LARGE SCALE GENOMIC DNA]</scope>
    <source>
        <strain evidence="7 8">08-306576</strain>
    </source>
</reference>
<dbReference type="AlphaFoldDB" id="A0A0B3WQL8"/>
<keyword evidence="3 5" id="KW-0131">Cell cycle</keyword>
<accession>A0A0B3WQL8</accession>
<keyword evidence="2 5" id="KW-0717">Septation</keyword>
<dbReference type="GO" id="GO:0000917">
    <property type="term" value="P:division septum assembly"/>
    <property type="evidence" value="ECO:0007669"/>
    <property type="project" value="UniProtKB-KW"/>
</dbReference>
<dbReference type="SUPFAM" id="SSF63848">
    <property type="entry name" value="Cell-division inhibitor MinC, C-terminal domain"/>
    <property type="match status" value="2"/>
</dbReference>
<evidence type="ECO:0000256" key="3">
    <source>
        <dbReference type="ARBA" id="ARBA00023306"/>
    </source>
</evidence>
<dbReference type="InterPro" id="IPR036145">
    <property type="entry name" value="MinC_C_sf"/>
</dbReference>
<evidence type="ECO:0000256" key="1">
    <source>
        <dbReference type="ARBA" id="ARBA00022618"/>
    </source>
</evidence>
<proteinExistence type="inferred from homology"/>
<evidence type="ECO:0000256" key="4">
    <source>
        <dbReference type="ARBA" id="ARBA00046874"/>
    </source>
</evidence>
<dbReference type="InterPro" id="IPR013033">
    <property type="entry name" value="MinC"/>
</dbReference>
<keyword evidence="8" id="KW-1185">Reference proteome</keyword>
<evidence type="ECO:0000256" key="2">
    <source>
        <dbReference type="ARBA" id="ARBA00023210"/>
    </source>
</evidence>
<evidence type="ECO:0000313" key="7">
    <source>
        <dbReference type="EMBL" id="KHS56790.1"/>
    </source>
</evidence>
<feature type="domain" description="Septum formation inhibitor MinC C-terminal" evidence="6">
    <location>
        <begin position="124"/>
        <end position="221"/>
    </location>
</feature>
<comment type="subunit">
    <text evidence="4 5">Interacts with MinD and FtsZ.</text>
</comment>
<dbReference type="InterPro" id="IPR005526">
    <property type="entry name" value="Septum_form_inhib_MinC_C"/>
</dbReference>
<dbReference type="HAMAP" id="MF_00267">
    <property type="entry name" value="MinC"/>
    <property type="match status" value="1"/>
</dbReference>
<dbReference type="RefSeq" id="WP_039680241.1">
    <property type="nucleotide sequence ID" value="NZ_JAWGXO010000012.1"/>
</dbReference>
<evidence type="ECO:0000259" key="6">
    <source>
        <dbReference type="Pfam" id="PF03775"/>
    </source>
</evidence>
<dbReference type="Proteomes" id="UP000031189">
    <property type="component" value="Unassembled WGS sequence"/>
</dbReference>
<sequence length="236" mass="26544">MSLRKYSTEELIEFKGNKKGLIINIKKVAPFEQVKQSIVDRLEENVGFFNGAKIYQINSDYLNDIHMMMIKESITSRFDIEFVEDENKETYINTYETKYVDSMRSGENIVFDGDVVVMSDMNPGSQVSSTRNVVIMGNMNSGAKVVANGNIVVMGEVRGFVHAGAKGNNSAYVIANSLCPKILQIADNIAEAPEDDYEESKDDKKIIPEIAFVSKDRIVIESFLPKTLKNKEIYRG</sequence>
<comment type="function">
    <text evidence="5">Cell division inhibitor that blocks the formation of polar Z ring septums. Rapidly oscillates between the poles of the cell to destabilize FtsZ filaments that have formed before they mature into polar Z rings. Prevents FtsZ polymerization.</text>
</comment>
<dbReference type="Pfam" id="PF03775">
    <property type="entry name" value="MinC_C"/>
    <property type="match status" value="1"/>
</dbReference>
<dbReference type="InterPro" id="IPR016098">
    <property type="entry name" value="CAP/MinC_C"/>
</dbReference>
<protein>
    <recommendedName>
        <fullName evidence="5">Probable septum site-determining protein MinC</fullName>
    </recommendedName>
</protein>